<dbReference type="InterPro" id="IPR006664">
    <property type="entry name" value="OMP_bac"/>
</dbReference>
<keyword evidence="3" id="KW-0998">Cell outer membrane</keyword>
<sequence>MRPTAITAGTAARATGAMLLLLCASAASAQPAGYTVHRTTQPLAATPTQWQTAADAPASTWRPANTSGTWQKAPAESTFRPAAAPDSALRLAEVPPARLARTRALLGELQARPTPQKAIVVDLPADVLFDFDKAELRPDAEPALARAAELLQGYPEAPVRVRGHTDARGSDAYNDALSLRRAQRVAERLEAATGGRRLDTEGLGRREPVAPNTTPDGADDPAGRQKNRRVEIVIVPRAAGG</sequence>
<dbReference type="EMBL" id="LDSL01000150">
    <property type="protein sequence ID" value="KTT15267.1"/>
    <property type="molecule type" value="Genomic_DNA"/>
</dbReference>
<evidence type="ECO:0000256" key="4">
    <source>
        <dbReference type="PROSITE-ProRule" id="PRU00473"/>
    </source>
</evidence>
<comment type="caution">
    <text evidence="8">The sequence shown here is derived from an EMBL/GenBank/DDBJ whole genome shotgun (WGS) entry which is preliminary data.</text>
</comment>
<reference evidence="8 9" key="1">
    <citation type="journal article" date="2016" name="Front. Microbiol.">
        <title>Genomic Resource of Rice Seed Associated Bacteria.</title>
        <authorList>
            <person name="Midha S."/>
            <person name="Bansal K."/>
            <person name="Sharma S."/>
            <person name="Kumar N."/>
            <person name="Patil P.P."/>
            <person name="Chaudhry V."/>
            <person name="Patil P.B."/>
        </authorList>
    </citation>
    <scope>NUCLEOTIDE SEQUENCE [LARGE SCALE GENOMIC DNA]</scope>
    <source>
        <strain evidence="8 9">NS331</strain>
    </source>
</reference>
<accession>A0A147GNG3</accession>
<feature type="signal peptide" evidence="6">
    <location>
        <begin position="1"/>
        <end position="29"/>
    </location>
</feature>
<feature type="compositionally biased region" description="Basic and acidic residues" evidence="5">
    <location>
        <begin position="190"/>
        <end position="208"/>
    </location>
</feature>
<dbReference type="PRINTS" id="PR01021">
    <property type="entry name" value="OMPADOMAIN"/>
</dbReference>
<evidence type="ECO:0000256" key="3">
    <source>
        <dbReference type="ARBA" id="ARBA00023237"/>
    </source>
</evidence>
<gene>
    <name evidence="8" type="ORF">NS331_21365</name>
</gene>
<dbReference type="Gene3D" id="3.30.1330.60">
    <property type="entry name" value="OmpA-like domain"/>
    <property type="match status" value="1"/>
</dbReference>
<dbReference type="PANTHER" id="PTHR30329:SF21">
    <property type="entry name" value="LIPOPROTEIN YIAD-RELATED"/>
    <property type="match status" value="1"/>
</dbReference>
<protein>
    <recommendedName>
        <fullName evidence="7">OmpA-like domain-containing protein</fullName>
    </recommendedName>
</protein>
<evidence type="ECO:0000313" key="9">
    <source>
        <dbReference type="Proteomes" id="UP000072741"/>
    </source>
</evidence>
<feature type="domain" description="OmpA-like" evidence="7">
    <location>
        <begin position="116"/>
        <end position="238"/>
    </location>
</feature>
<dbReference type="GO" id="GO:0009279">
    <property type="term" value="C:cell outer membrane"/>
    <property type="evidence" value="ECO:0007669"/>
    <property type="project" value="UniProtKB-SubCell"/>
</dbReference>
<name>A0A147GNG3_9BURK</name>
<feature type="chain" id="PRO_5007546467" description="OmpA-like domain-containing protein" evidence="6">
    <location>
        <begin position="30"/>
        <end position="241"/>
    </location>
</feature>
<keyword evidence="9" id="KW-1185">Reference proteome</keyword>
<evidence type="ECO:0000256" key="1">
    <source>
        <dbReference type="ARBA" id="ARBA00004442"/>
    </source>
</evidence>
<dbReference type="SUPFAM" id="SSF103088">
    <property type="entry name" value="OmpA-like"/>
    <property type="match status" value="1"/>
</dbReference>
<proteinExistence type="predicted"/>
<evidence type="ECO:0000259" key="7">
    <source>
        <dbReference type="PROSITE" id="PS51123"/>
    </source>
</evidence>
<keyword evidence="2 4" id="KW-0472">Membrane</keyword>
<keyword evidence="6" id="KW-0732">Signal</keyword>
<evidence type="ECO:0000256" key="2">
    <source>
        <dbReference type="ARBA" id="ARBA00023136"/>
    </source>
</evidence>
<dbReference type="PROSITE" id="PS51123">
    <property type="entry name" value="OMPA_2"/>
    <property type="match status" value="1"/>
</dbReference>
<dbReference type="AlphaFoldDB" id="A0A147GNG3"/>
<feature type="region of interest" description="Disordered" evidence="5">
    <location>
        <begin position="190"/>
        <end position="231"/>
    </location>
</feature>
<organism evidence="8 9">
    <name type="scientific">Pseudacidovorax intermedius</name>
    <dbReference type="NCBI Taxonomy" id="433924"/>
    <lineage>
        <taxon>Bacteria</taxon>
        <taxon>Pseudomonadati</taxon>
        <taxon>Pseudomonadota</taxon>
        <taxon>Betaproteobacteria</taxon>
        <taxon>Burkholderiales</taxon>
        <taxon>Comamonadaceae</taxon>
        <taxon>Pseudacidovorax</taxon>
    </lineage>
</organism>
<dbReference type="InterPro" id="IPR006665">
    <property type="entry name" value="OmpA-like"/>
</dbReference>
<evidence type="ECO:0000256" key="5">
    <source>
        <dbReference type="SAM" id="MobiDB-lite"/>
    </source>
</evidence>
<dbReference type="PANTHER" id="PTHR30329">
    <property type="entry name" value="STATOR ELEMENT OF FLAGELLAR MOTOR COMPLEX"/>
    <property type="match status" value="1"/>
</dbReference>
<dbReference type="Pfam" id="PF00691">
    <property type="entry name" value="OmpA"/>
    <property type="match status" value="1"/>
</dbReference>
<dbReference type="InterPro" id="IPR050330">
    <property type="entry name" value="Bact_OuterMem_StrucFunc"/>
</dbReference>
<dbReference type="CDD" id="cd07185">
    <property type="entry name" value="OmpA_C-like"/>
    <property type="match status" value="1"/>
</dbReference>
<dbReference type="PATRIC" id="fig|433924.3.peg.1331"/>
<evidence type="ECO:0000313" key="8">
    <source>
        <dbReference type="EMBL" id="KTT15267.1"/>
    </source>
</evidence>
<dbReference type="InterPro" id="IPR036737">
    <property type="entry name" value="OmpA-like_sf"/>
</dbReference>
<dbReference type="Proteomes" id="UP000072741">
    <property type="component" value="Unassembled WGS sequence"/>
</dbReference>
<comment type="subcellular location">
    <subcellularLocation>
        <location evidence="1">Cell outer membrane</location>
    </subcellularLocation>
</comment>
<evidence type="ECO:0000256" key="6">
    <source>
        <dbReference type="SAM" id="SignalP"/>
    </source>
</evidence>